<dbReference type="Gene3D" id="3.40.109.10">
    <property type="entry name" value="NADH Oxidase"/>
    <property type="match status" value="1"/>
</dbReference>
<reference evidence="4 5" key="1">
    <citation type="submission" date="2019-12" db="EMBL/GenBank/DDBJ databases">
        <title>The genome of Stappia indica PHM037.</title>
        <authorList>
            <person name="Kacar D."/>
            <person name="Galan B."/>
            <person name="Canedo L."/>
            <person name="Rodriguez P."/>
            <person name="de la Calle F."/>
            <person name="Garcia J.L."/>
        </authorList>
    </citation>
    <scope>NUCLEOTIDE SEQUENCE [LARGE SCALE GENOMIC DNA]</scope>
    <source>
        <strain evidence="4 5">PHM037</strain>
    </source>
</reference>
<dbReference type="Pfam" id="PF00881">
    <property type="entry name" value="Nitroreductase"/>
    <property type="match status" value="1"/>
</dbReference>
<keyword evidence="2" id="KW-0560">Oxidoreductase</keyword>
<dbReference type="OrthoDB" id="9784375at2"/>
<dbReference type="RefSeq" id="WP_158192714.1">
    <property type="nucleotide sequence ID" value="NZ_CP046908.1"/>
</dbReference>
<feature type="domain" description="Nitroreductase" evidence="3">
    <location>
        <begin position="15"/>
        <end position="189"/>
    </location>
</feature>
<dbReference type="Proteomes" id="UP000435648">
    <property type="component" value="Chromosome"/>
</dbReference>
<dbReference type="InterPro" id="IPR000415">
    <property type="entry name" value="Nitroreductase-like"/>
</dbReference>
<proteinExistence type="inferred from homology"/>
<dbReference type="AlphaFoldDB" id="A0A857C4A4"/>
<evidence type="ECO:0000313" key="5">
    <source>
        <dbReference type="Proteomes" id="UP000435648"/>
    </source>
</evidence>
<accession>A0A857C4A4</accession>
<comment type="similarity">
    <text evidence="1">Belongs to the nitroreductase family.</text>
</comment>
<dbReference type="EMBL" id="CP046908">
    <property type="protein sequence ID" value="QGZ33709.1"/>
    <property type="molecule type" value="Genomic_DNA"/>
</dbReference>
<sequence>MTAPDVATDIATLLEGRVSANLFDPAARLAAAEVEELVHLATRAPSAYNLQNWRFVAVTSPEAKARLREAAYGQAKVSEAAVTFIVVGSHPEAATLGARLRPSVEAGFMPADMVGGWVDAVAAAYGADPVAARDEAVRSATLAASFMMVAAAARGLASGPMVGFDPAKVAAEFDLTEGEVPVMLLAVGRAAPGNWPQKPRRPLREVLSHA</sequence>
<dbReference type="PANTHER" id="PTHR43673">
    <property type="entry name" value="NAD(P)H NITROREDUCTASE YDGI-RELATED"/>
    <property type="match status" value="1"/>
</dbReference>
<dbReference type="KEGG" id="siw:GH266_03820"/>
<dbReference type="InterPro" id="IPR029479">
    <property type="entry name" value="Nitroreductase"/>
</dbReference>
<dbReference type="GO" id="GO:0016491">
    <property type="term" value="F:oxidoreductase activity"/>
    <property type="evidence" value="ECO:0007669"/>
    <property type="project" value="UniProtKB-KW"/>
</dbReference>
<organism evidence="4 5">
    <name type="scientific">Stappia indica</name>
    <dbReference type="NCBI Taxonomy" id="538381"/>
    <lineage>
        <taxon>Bacteria</taxon>
        <taxon>Pseudomonadati</taxon>
        <taxon>Pseudomonadota</taxon>
        <taxon>Alphaproteobacteria</taxon>
        <taxon>Hyphomicrobiales</taxon>
        <taxon>Stappiaceae</taxon>
        <taxon>Stappia</taxon>
    </lineage>
</organism>
<name>A0A857C4A4_9HYPH</name>
<dbReference type="PANTHER" id="PTHR43673:SF12">
    <property type="entry name" value="PROTEIN DRGA"/>
    <property type="match status" value="1"/>
</dbReference>
<dbReference type="SUPFAM" id="SSF55469">
    <property type="entry name" value="FMN-dependent nitroreductase-like"/>
    <property type="match status" value="1"/>
</dbReference>
<protein>
    <submittedName>
        <fullName evidence="4">Nitroreductase family protein</fullName>
    </submittedName>
</protein>
<evidence type="ECO:0000256" key="1">
    <source>
        <dbReference type="ARBA" id="ARBA00007118"/>
    </source>
</evidence>
<evidence type="ECO:0000259" key="3">
    <source>
        <dbReference type="Pfam" id="PF00881"/>
    </source>
</evidence>
<evidence type="ECO:0000256" key="2">
    <source>
        <dbReference type="ARBA" id="ARBA00023002"/>
    </source>
</evidence>
<evidence type="ECO:0000313" key="4">
    <source>
        <dbReference type="EMBL" id="QGZ33709.1"/>
    </source>
</evidence>
<gene>
    <name evidence="4" type="ORF">GH266_03820</name>
</gene>